<feature type="domain" description="Double zinc ribbon" evidence="3">
    <location>
        <begin position="33"/>
        <end position="78"/>
    </location>
</feature>
<keyword evidence="5" id="KW-1185">Reference proteome</keyword>
<sequence>MEEEVGNADRRTTGSVFTAAIGSGARGLFRRVADFVYPPVCAGCGVLIGRHGALCPACWQSVHFIERPFCDVLGIPFAFDHEAGLAGEGGRLVSAKAIADPPRYDRLRAVAIHDGVARKLVHGLKYRDRTELAIMMAAWMQRAGAEHLEECDGILPVPLHWTRFALRKFNQSAELARHLAKFSGKPLLPSTLKRVKRTSRQVGLTAKGRQDNVRAAFSIVPGHEPEVFGKRLVLVDDVHTTGATVSSAAAVLKRAGAAEVTVLTFALAISGPI</sequence>
<dbReference type="Pfam" id="PF18912">
    <property type="entry name" value="DZR_2"/>
    <property type="match status" value="1"/>
</dbReference>
<dbReference type="Gene3D" id="3.40.50.2020">
    <property type="match status" value="1"/>
</dbReference>
<evidence type="ECO:0000313" key="4">
    <source>
        <dbReference type="EMBL" id="MDP9840452.1"/>
    </source>
</evidence>
<reference evidence="4 5" key="1">
    <citation type="submission" date="2023-07" db="EMBL/GenBank/DDBJ databases">
        <title>Sorghum-associated microbial communities from plants grown in Nebraska, USA.</title>
        <authorList>
            <person name="Schachtman D."/>
        </authorList>
    </citation>
    <scope>NUCLEOTIDE SEQUENCE [LARGE SCALE GENOMIC DNA]</scope>
    <source>
        <strain evidence="4 5">DS1307</strain>
    </source>
</reference>
<dbReference type="CDD" id="cd06223">
    <property type="entry name" value="PRTases_typeI"/>
    <property type="match status" value="1"/>
</dbReference>
<evidence type="ECO:0000259" key="3">
    <source>
        <dbReference type="Pfam" id="PF18912"/>
    </source>
</evidence>
<comment type="caution">
    <text evidence="4">The sequence shown here is derived from an EMBL/GenBank/DDBJ whole genome shotgun (WGS) entry which is preliminary data.</text>
</comment>
<dbReference type="PANTHER" id="PTHR47505:SF1">
    <property type="entry name" value="DNA UTILIZATION PROTEIN YHGH"/>
    <property type="match status" value="1"/>
</dbReference>
<dbReference type="Proteomes" id="UP001241472">
    <property type="component" value="Unassembled WGS sequence"/>
</dbReference>
<evidence type="ECO:0000259" key="2">
    <source>
        <dbReference type="Pfam" id="PF00156"/>
    </source>
</evidence>
<dbReference type="InterPro" id="IPR000836">
    <property type="entry name" value="PRTase_dom"/>
</dbReference>
<organism evidence="4 5">
    <name type="scientific">Neorhizobium huautlense</name>
    <dbReference type="NCBI Taxonomy" id="67774"/>
    <lineage>
        <taxon>Bacteria</taxon>
        <taxon>Pseudomonadati</taxon>
        <taxon>Pseudomonadota</taxon>
        <taxon>Alphaproteobacteria</taxon>
        <taxon>Hyphomicrobiales</taxon>
        <taxon>Rhizobiaceae</taxon>
        <taxon>Rhizobium/Agrobacterium group</taxon>
        <taxon>Neorhizobium</taxon>
    </lineage>
</organism>
<gene>
    <name evidence="4" type="ORF">J2T09_005239</name>
</gene>
<evidence type="ECO:0000256" key="1">
    <source>
        <dbReference type="ARBA" id="ARBA00008007"/>
    </source>
</evidence>
<evidence type="ECO:0000313" key="5">
    <source>
        <dbReference type="Proteomes" id="UP001241472"/>
    </source>
</evidence>
<feature type="domain" description="Phosphoribosyltransferase" evidence="2">
    <location>
        <begin position="201"/>
        <end position="266"/>
    </location>
</feature>
<accession>A0ABT9Q151</accession>
<dbReference type="Pfam" id="PF00156">
    <property type="entry name" value="Pribosyltran"/>
    <property type="match status" value="1"/>
</dbReference>
<proteinExistence type="inferred from homology"/>
<protein>
    <submittedName>
        <fullName evidence="4">ComF family protein</fullName>
    </submittedName>
</protein>
<name>A0ABT9Q151_9HYPH</name>
<comment type="similarity">
    <text evidence="1">Belongs to the ComF/GntX family.</text>
</comment>
<dbReference type="PANTHER" id="PTHR47505">
    <property type="entry name" value="DNA UTILIZATION PROTEIN YHGH"/>
    <property type="match status" value="1"/>
</dbReference>
<dbReference type="EMBL" id="JAUSRF010000027">
    <property type="protein sequence ID" value="MDP9840452.1"/>
    <property type="molecule type" value="Genomic_DNA"/>
</dbReference>
<dbReference type="InterPro" id="IPR029057">
    <property type="entry name" value="PRTase-like"/>
</dbReference>
<dbReference type="RefSeq" id="WP_306839956.1">
    <property type="nucleotide sequence ID" value="NZ_JAUSRF010000027.1"/>
</dbReference>
<dbReference type="InterPro" id="IPR051910">
    <property type="entry name" value="ComF/GntX_DNA_util-trans"/>
</dbReference>
<dbReference type="InterPro" id="IPR044005">
    <property type="entry name" value="DZR_2"/>
</dbReference>
<dbReference type="SUPFAM" id="SSF53271">
    <property type="entry name" value="PRTase-like"/>
    <property type="match status" value="1"/>
</dbReference>